<dbReference type="AlphaFoldDB" id="A0A8K0WQ68"/>
<gene>
    <name evidence="1" type="ORF">B0I35DRAFT_410407</name>
</gene>
<accession>A0A8K0WQ68</accession>
<evidence type="ECO:0000313" key="1">
    <source>
        <dbReference type="EMBL" id="KAH7313412.1"/>
    </source>
</evidence>
<dbReference type="EMBL" id="JAGPNK010000009">
    <property type="protein sequence ID" value="KAH7313412.1"/>
    <property type="molecule type" value="Genomic_DNA"/>
</dbReference>
<reference evidence="1" key="1">
    <citation type="journal article" date="2021" name="Nat. Commun.">
        <title>Genetic determinants of endophytism in the Arabidopsis root mycobiome.</title>
        <authorList>
            <person name="Mesny F."/>
            <person name="Miyauchi S."/>
            <person name="Thiergart T."/>
            <person name="Pickel B."/>
            <person name="Atanasova L."/>
            <person name="Karlsson M."/>
            <person name="Huettel B."/>
            <person name="Barry K.W."/>
            <person name="Haridas S."/>
            <person name="Chen C."/>
            <person name="Bauer D."/>
            <person name="Andreopoulos W."/>
            <person name="Pangilinan J."/>
            <person name="LaButti K."/>
            <person name="Riley R."/>
            <person name="Lipzen A."/>
            <person name="Clum A."/>
            <person name="Drula E."/>
            <person name="Henrissat B."/>
            <person name="Kohler A."/>
            <person name="Grigoriev I.V."/>
            <person name="Martin F.M."/>
            <person name="Hacquard S."/>
        </authorList>
    </citation>
    <scope>NUCLEOTIDE SEQUENCE</scope>
    <source>
        <strain evidence="1">MPI-CAGE-CH-0235</strain>
    </source>
</reference>
<dbReference type="Gene3D" id="3.40.50.2000">
    <property type="entry name" value="Glycogen Phosphorylase B"/>
    <property type="match status" value="1"/>
</dbReference>
<keyword evidence="2" id="KW-1185">Reference proteome</keyword>
<dbReference type="PANTHER" id="PTHR48050">
    <property type="entry name" value="STEROL 3-BETA-GLUCOSYLTRANSFERASE"/>
    <property type="match status" value="1"/>
</dbReference>
<dbReference type="PANTHER" id="PTHR48050:SF13">
    <property type="entry name" value="STEROL 3-BETA-GLUCOSYLTRANSFERASE UGT80A2"/>
    <property type="match status" value="1"/>
</dbReference>
<proteinExistence type="predicted"/>
<comment type="caution">
    <text evidence="1">The sequence shown here is derived from an EMBL/GenBank/DDBJ whole genome shotgun (WGS) entry which is preliminary data.</text>
</comment>
<dbReference type="Proteomes" id="UP000813444">
    <property type="component" value="Unassembled WGS sequence"/>
</dbReference>
<protein>
    <submittedName>
        <fullName evidence="1">Uncharacterized protein</fullName>
    </submittedName>
</protein>
<sequence length="250" mass="27854">MTIPAVGDQFFWAERVDYLGAGPRPLCLWNLTVTSFMATIQQCLTQEIREAAWWFGKEEWQKDGAHIAVCQFHKNVLMQRPDDLKCSLQPDRIAVLCLSSGFTCTGYDNGNGENQGQKIQNQEYFQTPENSFSPETQIISGIGLMAPLSQVSGKGCSGKDVKTFITWKTGFTLRTVLLKELLEKFPNGNPTLWKEAGLRMGMTSQPETPSQAFASGLDHREEDYSQGRVAGTGWTIGEMRNWASDIPSGE</sequence>
<evidence type="ECO:0000313" key="2">
    <source>
        <dbReference type="Proteomes" id="UP000813444"/>
    </source>
</evidence>
<organism evidence="1 2">
    <name type="scientific">Stachybotrys elegans</name>
    <dbReference type="NCBI Taxonomy" id="80388"/>
    <lineage>
        <taxon>Eukaryota</taxon>
        <taxon>Fungi</taxon>
        <taxon>Dikarya</taxon>
        <taxon>Ascomycota</taxon>
        <taxon>Pezizomycotina</taxon>
        <taxon>Sordariomycetes</taxon>
        <taxon>Hypocreomycetidae</taxon>
        <taxon>Hypocreales</taxon>
        <taxon>Stachybotryaceae</taxon>
        <taxon>Stachybotrys</taxon>
    </lineage>
</organism>
<dbReference type="OrthoDB" id="5835829at2759"/>
<dbReference type="SUPFAM" id="SSF53756">
    <property type="entry name" value="UDP-Glycosyltransferase/glycogen phosphorylase"/>
    <property type="match status" value="1"/>
</dbReference>
<dbReference type="InterPro" id="IPR050426">
    <property type="entry name" value="Glycosyltransferase_28"/>
</dbReference>
<name>A0A8K0WQ68_9HYPO</name>